<accession>A0A6A6S8G6</accession>
<gene>
    <name evidence="1" type="ORF">P280DRAFT_254802</name>
</gene>
<dbReference type="OrthoDB" id="433414at2759"/>
<dbReference type="AlphaFoldDB" id="A0A6A6S8G6"/>
<evidence type="ECO:0000313" key="1">
    <source>
        <dbReference type="EMBL" id="KAF2643517.1"/>
    </source>
</evidence>
<dbReference type="GO" id="GO:0005737">
    <property type="term" value="C:cytoplasm"/>
    <property type="evidence" value="ECO:0007669"/>
    <property type="project" value="TreeGrafter"/>
</dbReference>
<evidence type="ECO:0000313" key="2">
    <source>
        <dbReference type="Proteomes" id="UP000799753"/>
    </source>
</evidence>
<dbReference type="InterPro" id="IPR002698">
    <property type="entry name" value="FTHF_cligase"/>
</dbReference>
<organism evidence="1 2">
    <name type="scientific">Massarina eburnea CBS 473.64</name>
    <dbReference type="NCBI Taxonomy" id="1395130"/>
    <lineage>
        <taxon>Eukaryota</taxon>
        <taxon>Fungi</taxon>
        <taxon>Dikarya</taxon>
        <taxon>Ascomycota</taxon>
        <taxon>Pezizomycotina</taxon>
        <taxon>Dothideomycetes</taxon>
        <taxon>Pleosporomycetidae</taxon>
        <taxon>Pleosporales</taxon>
        <taxon>Massarineae</taxon>
        <taxon>Massarinaceae</taxon>
        <taxon>Massarina</taxon>
    </lineage>
</organism>
<proteinExistence type="predicted"/>
<dbReference type="SUPFAM" id="SSF100950">
    <property type="entry name" value="NagB/RpiA/CoA transferase-like"/>
    <property type="match status" value="1"/>
</dbReference>
<dbReference type="Gene3D" id="3.40.50.10420">
    <property type="entry name" value="NagB/RpiA/CoA transferase-like"/>
    <property type="match status" value="1"/>
</dbReference>
<keyword evidence="2" id="KW-1185">Reference proteome</keyword>
<evidence type="ECO:0008006" key="3">
    <source>
        <dbReference type="Google" id="ProtNLM"/>
    </source>
</evidence>
<dbReference type="Proteomes" id="UP000799753">
    <property type="component" value="Unassembled WGS sequence"/>
</dbReference>
<dbReference type="InterPro" id="IPR037171">
    <property type="entry name" value="NagB/RpiA_transferase-like"/>
</dbReference>
<reference evidence="1" key="1">
    <citation type="journal article" date="2020" name="Stud. Mycol.">
        <title>101 Dothideomycetes genomes: a test case for predicting lifestyles and emergence of pathogens.</title>
        <authorList>
            <person name="Haridas S."/>
            <person name="Albert R."/>
            <person name="Binder M."/>
            <person name="Bloem J."/>
            <person name="Labutti K."/>
            <person name="Salamov A."/>
            <person name="Andreopoulos B."/>
            <person name="Baker S."/>
            <person name="Barry K."/>
            <person name="Bills G."/>
            <person name="Bluhm B."/>
            <person name="Cannon C."/>
            <person name="Castanera R."/>
            <person name="Culley D."/>
            <person name="Daum C."/>
            <person name="Ezra D."/>
            <person name="Gonzalez J."/>
            <person name="Henrissat B."/>
            <person name="Kuo A."/>
            <person name="Liang C."/>
            <person name="Lipzen A."/>
            <person name="Lutzoni F."/>
            <person name="Magnuson J."/>
            <person name="Mondo S."/>
            <person name="Nolan M."/>
            <person name="Ohm R."/>
            <person name="Pangilinan J."/>
            <person name="Park H.-J."/>
            <person name="Ramirez L."/>
            <person name="Alfaro M."/>
            <person name="Sun H."/>
            <person name="Tritt A."/>
            <person name="Yoshinaga Y."/>
            <person name="Zwiers L.-H."/>
            <person name="Turgeon B."/>
            <person name="Goodwin S."/>
            <person name="Spatafora J."/>
            <person name="Crous P."/>
            <person name="Grigoriev I."/>
        </authorList>
    </citation>
    <scope>NUCLEOTIDE SEQUENCE</scope>
    <source>
        <strain evidence="1">CBS 473.64</strain>
    </source>
</reference>
<dbReference type="InterPro" id="IPR024185">
    <property type="entry name" value="FTHF_cligase-like_sf"/>
</dbReference>
<protein>
    <recommendedName>
        <fullName evidence="3">5-formyltetrahydrofolate cyclo-ligase</fullName>
    </recommendedName>
</protein>
<dbReference type="Pfam" id="PF01812">
    <property type="entry name" value="5-FTHF_cyc-lig"/>
    <property type="match status" value="1"/>
</dbReference>
<sequence length="303" mass="34082">MTKPGSNHVERRQQIWRRVHQELIKHAKPDSRFNYDFLSSTPDFRDSSAAVDRLAELACYKDAKTILVTPENSLEELRYRALKDGKKVVVGTYRLRRGFVVLDPARLEENELRAASWLDGMERVGVGRPTTLAQMQDDHVSIDLSVIGALALTTRGVVVWEGSGLFEVQWALLHDVEVMKQNTPVIAVAHSCQVVDESDLGLEQIEPDEVGEVQCDFVVTPEKVIEIQDAVKPADRVVFEALDPEALNNIPPLQELKGMRMMEQIMKNDDFGKSKEKVSELPPSADEQTGISMVERIMKGFKS</sequence>
<dbReference type="PANTHER" id="PTHR13017">
    <property type="entry name" value="5-FORMYLTETRAHYDROFOLATE CYCLO-LIGASE-RELATED"/>
    <property type="match status" value="1"/>
</dbReference>
<name>A0A6A6S8G6_9PLEO</name>
<dbReference type="PANTHER" id="PTHR13017:SF0">
    <property type="entry name" value="METHENYLTETRAHYDROFOLATE SYNTHASE DOMAIN-CONTAINING PROTEIN"/>
    <property type="match status" value="1"/>
</dbReference>
<dbReference type="EMBL" id="MU006780">
    <property type="protein sequence ID" value="KAF2643517.1"/>
    <property type="molecule type" value="Genomic_DNA"/>
</dbReference>